<feature type="region of interest" description="Disordered" evidence="7">
    <location>
        <begin position="1"/>
        <end position="21"/>
    </location>
</feature>
<keyword evidence="10" id="KW-1185">Reference proteome</keyword>
<evidence type="ECO:0000256" key="6">
    <source>
        <dbReference type="ARBA" id="ARBA00023211"/>
    </source>
</evidence>
<evidence type="ECO:0000256" key="4">
    <source>
        <dbReference type="ARBA" id="ARBA00022801"/>
    </source>
</evidence>
<dbReference type="EC" id="3.6.-.-" evidence="9"/>
<evidence type="ECO:0000313" key="9">
    <source>
        <dbReference type="EMBL" id="MEJ1088886.1"/>
    </source>
</evidence>
<reference evidence="9 10" key="1">
    <citation type="submission" date="2024-02" db="EMBL/GenBank/DDBJ databases">
        <authorList>
            <person name="Saticioglu I.B."/>
        </authorList>
    </citation>
    <scope>NUCLEOTIDE SEQUENCE [LARGE SCALE GENOMIC DNA]</scope>
    <source>
        <strain evidence="9 10">Mu-80</strain>
    </source>
</reference>
<organism evidence="9 10">
    <name type="scientific">Microbacterium bandirmense</name>
    <dbReference type="NCBI Taxonomy" id="3122050"/>
    <lineage>
        <taxon>Bacteria</taxon>
        <taxon>Bacillati</taxon>
        <taxon>Actinomycetota</taxon>
        <taxon>Actinomycetes</taxon>
        <taxon>Micrococcales</taxon>
        <taxon>Microbacteriaceae</taxon>
        <taxon>Microbacterium</taxon>
    </lineage>
</organism>
<comment type="cofactor">
    <cofactor evidence="2">
        <name>Mg(2+)</name>
        <dbReference type="ChEBI" id="CHEBI:18420"/>
    </cofactor>
</comment>
<evidence type="ECO:0000256" key="3">
    <source>
        <dbReference type="ARBA" id="ARBA00022723"/>
    </source>
</evidence>
<dbReference type="EMBL" id="JBBDGM010000008">
    <property type="protein sequence ID" value="MEJ1088886.1"/>
    <property type="molecule type" value="Genomic_DNA"/>
</dbReference>
<comment type="cofactor">
    <cofactor evidence="1">
        <name>Mn(2+)</name>
        <dbReference type="ChEBI" id="CHEBI:29035"/>
    </cofactor>
</comment>
<dbReference type="PANTHER" id="PTHR12318:SF0">
    <property type="entry name" value="ACYL-COENZYME A DIPHOSPHATASE NUDT19"/>
    <property type="match status" value="1"/>
</dbReference>
<keyword evidence="4 9" id="KW-0378">Hydrolase</keyword>
<dbReference type="GO" id="GO:0016787">
    <property type="term" value="F:hydrolase activity"/>
    <property type="evidence" value="ECO:0007669"/>
    <property type="project" value="UniProtKB-KW"/>
</dbReference>
<dbReference type="Gene3D" id="3.90.79.10">
    <property type="entry name" value="Nucleoside Triphosphate Pyrophosphohydrolase"/>
    <property type="match status" value="2"/>
</dbReference>
<feature type="region of interest" description="Disordered" evidence="7">
    <location>
        <begin position="61"/>
        <end position="80"/>
    </location>
</feature>
<dbReference type="InterPro" id="IPR015797">
    <property type="entry name" value="NUDIX_hydrolase-like_dom_sf"/>
</dbReference>
<evidence type="ECO:0000259" key="8">
    <source>
        <dbReference type="PROSITE" id="PS51462"/>
    </source>
</evidence>
<dbReference type="CDD" id="cd18870">
    <property type="entry name" value="NUDIX_AcylCoAdiphos_Nudt19"/>
    <property type="match status" value="1"/>
</dbReference>
<dbReference type="SUPFAM" id="SSF55811">
    <property type="entry name" value="Nudix"/>
    <property type="match status" value="1"/>
</dbReference>
<gene>
    <name evidence="9" type="ORF">WDU99_11200</name>
</gene>
<evidence type="ECO:0000256" key="2">
    <source>
        <dbReference type="ARBA" id="ARBA00001946"/>
    </source>
</evidence>
<protein>
    <submittedName>
        <fullName evidence="9">NUDIX hydrolase</fullName>
        <ecNumber evidence="9">3.6.-.-</ecNumber>
    </submittedName>
</protein>
<evidence type="ECO:0000256" key="1">
    <source>
        <dbReference type="ARBA" id="ARBA00001936"/>
    </source>
</evidence>
<dbReference type="RefSeq" id="WP_337332546.1">
    <property type="nucleotide sequence ID" value="NZ_JBBDGM010000008.1"/>
</dbReference>
<keyword evidence="3" id="KW-0479">Metal-binding</keyword>
<dbReference type="Proteomes" id="UP001371224">
    <property type="component" value="Unassembled WGS sequence"/>
</dbReference>
<feature type="domain" description="Nudix hydrolase" evidence="8">
    <location>
        <begin position="21"/>
        <end position="167"/>
    </location>
</feature>
<proteinExistence type="predicted"/>
<keyword evidence="6" id="KW-0464">Manganese</keyword>
<keyword evidence="5" id="KW-0460">Magnesium</keyword>
<evidence type="ECO:0000313" key="10">
    <source>
        <dbReference type="Proteomes" id="UP001371224"/>
    </source>
</evidence>
<dbReference type="PANTHER" id="PTHR12318">
    <property type="entry name" value="TESTOSTERONE-REGULATED PROTEIN RP2"/>
    <property type="match status" value="1"/>
</dbReference>
<dbReference type="InterPro" id="IPR039121">
    <property type="entry name" value="NUDT19"/>
</dbReference>
<comment type="caution">
    <text evidence="9">The sequence shown here is derived from an EMBL/GenBank/DDBJ whole genome shotgun (WGS) entry which is preliminary data.</text>
</comment>
<dbReference type="PROSITE" id="PS51462">
    <property type="entry name" value="NUDIX"/>
    <property type="match status" value="1"/>
</dbReference>
<sequence length="233" mass="25285">MSTPQHPAPDRPSGTQGAGTGIRLAGTAVVLRDGRDGLETLLLRRPATGSFANAWVFPGGRVDPADRDGADDESASARNAAVRETREEAGIRVHSLVPLSCWVPPAETPVRFRTWFFLAREHGDDVHPNPGEIDEAAWMTPRRAFDAHAEGALTLFPPTWVTLHALLAHRTVDEALAVAGAGDVPTYETRMLATPTGMRAMWAGDEDYPDVPGAAGARHRLIMDALPWVYERR</sequence>
<dbReference type="InterPro" id="IPR000086">
    <property type="entry name" value="NUDIX_hydrolase_dom"/>
</dbReference>
<evidence type="ECO:0000256" key="5">
    <source>
        <dbReference type="ARBA" id="ARBA00022842"/>
    </source>
</evidence>
<evidence type="ECO:0000256" key="7">
    <source>
        <dbReference type="SAM" id="MobiDB-lite"/>
    </source>
</evidence>
<dbReference type="Pfam" id="PF00293">
    <property type="entry name" value="NUDIX"/>
    <property type="match status" value="1"/>
</dbReference>
<accession>A0ABU8LE74</accession>
<name>A0ABU8LE74_9MICO</name>